<organism evidence="3 4">
    <name type="scientific">Meloidogyne javanica</name>
    <name type="common">Root-knot nematode worm</name>
    <dbReference type="NCBI Taxonomy" id="6303"/>
    <lineage>
        <taxon>Eukaryota</taxon>
        <taxon>Metazoa</taxon>
        <taxon>Ecdysozoa</taxon>
        <taxon>Nematoda</taxon>
        <taxon>Chromadorea</taxon>
        <taxon>Rhabditida</taxon>
        <taxon>Tylenchina</taxon>
        <taxon>Tylenchomorpha</taxon>
        <taxon>Tylenchoidea</taxon>
        <taxon>Meloidogynidae</taxon>
        <taxon>Meloidogyninae</taxon>
        <taxon>Meloidogyne</taxon>
        <taxon>Meloidogyne incognita group</taxon>
    </lineage>
</organism>
<dbReference type="WBParaSite" id="scaffold34978_cov244.g22090">
    <property type="protein sequence ID" value="scaffold34978_cov244.g22090"/>
    <property type="gene ID" value="scaffold34978_cov244.g22090"/>
</dbReference>
<dbReference type="Proteomes" id="UP000887561">
    <property type="component" value="Unplaced"/>
</dbReference>
<evidence type="ECO:0000256" key="2">
    <source>
        <dbReference type="SAM" id="SignalP"/>
    </source>
</evidence>
<dbReference type="AlphaFoldDB" id="A0A915ME23"/>
<feature type="chain" id="PRO_5037874682" evidence="2">
    <location>
        <begin position="30"/>
        <end position="121"/>
    </location>
</feature>
<reference evidence="4" key="1">
    <citation type="submission" date="2022-11" db="UniProtKB">
        <authorList>
            <consortium name="WormBaseParasite"/>
        </authorList>
    </citation>
    <scope>IDENTIFICATION</scope>
</reference>
<accession>A0A915ME23</accession>
<sequence>MDFLTFKMSKSLLIFFFLLFIQLLPLIQGSANSSSSGRDRNSNADGTGASSSGRAGQSSSNYLIPITVTRFKTSKPENQNIREQVFNKYSTTPVAIYNTAVDCATYMKVLINQGNPLKESK</sequence>
<feature type="signal peptide" evidence="2">
    <location>
        <begin position="1"/>
        <end position="29"/>
    </location>
</feature>
<feature type="region of interest" description="Disordered" evidence="1">
    <location>
        <begin position="31"/>
        <end position="61"/>
    </location>
</feature>
<feature type="compositionally biased region" description="Low complexity" evidence="1">
    <location>
        <begin position="43"/>
        <end position="60"/>
    </location>
</feature>
<proteinExistence type="predicted"/>
<evidence type="ECO:0000313" key="4">
    <source>
        <dbReference type="WBParaSite" id="scaffold34978_cov244.g22090"/>
    </source>
</evidence>
<keyword evidence="3" id="KW-1185">Reference proteome</keyword>
<keyword evidence="2" id="KW-0732">Signal</keyword>
<evidence type="ECO:0000313" key="3">
    <source>
        <dbReference type="Proteomes" id="UP000887561"/>
    </source>
</evidence>
<name>A0A915ME23_MELJA</name>
<protein>
    <submittedName>
        <fullName evidence="4">Uncharacterized protein</fullName>
    </submittedName>
</protein>
<evidence type="ECO:0000256" key="1">
    <source>
        <dbReference type="SAM" id="MobiDB-lite"/>
    </source>
</evidence>